<accession>A0A9P6NUW4</accession>
<gene>
    <name evidence="2" type="ORF">CROQUDRAFT_85464</name>
</gene>
<evidence type="ECO:0000256" key="1">
    <source>
        <dbReference type="SAM" id="MobiDB-lite"/>
    </source>
</evidence>
<organism evidence="2 3">
    <name type="scientific">Cronartium quercuum f. sp. fusiforme G11</name>
    <dbReference type="NCBI Taxonomy" id="708437"/>
    <lineage>
        <taxon>Eukaryota</taxon>
        <taxon>Fungi</taxon>
        <taxon>Dikarya</taxon>
        <taxon>Basidiomycota</taxon>
        <taxon>Pucciniomycotina</taxon>
        <taxon>Pucciniomycetes</taxon>
        <taxon>Pucciniales</taxon>
        <taxon>Coleosporiaceae</taxon>
        <taxon>Cronartium</taxon>
    </lineage>
</organism>
<sequence>MSTSTTPSPQHSQPNNLQTKHKATSKDGTGGAGSFELVAPPPGSQLGDHAFFQGFENKNPIEQLVDIQSMKVSKVEAY</sequence>
<dbReference type="EMBL" id="MU167208">
    <property type="protein sequence ID" value="KAG0152384.1"/>
    <property type="molecule type" value="Genomic_DNA"/>
</dbReference>
<evidence type="ECO:0000313" key="2">
    <source>
        <dbReference type="EMBL" id="KAG0152384.1"/>
    </source>
</evidence>
<dbReference type="AlphaFoldDB" id="A0A9P6NUW4"/>
<dbReference type="Proteomes" id="UP000886653">
    <property type="component" value="Unassembled WGS sequence"/>
</dbReference>
<evidence type="ECO:0000313" key="3">
    <source>
        <dbReference type="Proteomes" id="UP000886653"/>
    </source>
</evidence>
<feature type="region of interest" description="Disordered" evidence="1">
    <location>
        <begin position="1"/>
        <end position="50"/>
    </location>
</feature>
<protein>
    <submittedName>
        <fullName evidence="2">Uncharacterized protein</fullName>
    </submittedName>
</protein>
<comment type="caution">
    <text evidence="2">The sequence shown here is derived from an EMBL/GenBank/DDBJ whole genome shotgun (WGS) entry which is preliminary data.</text>
</comment>
<name>A0A9P6NUW4_9BASI</name>
<proteinExistence type="predicted"/>
<reference evidence="2" key="1">
    <citation type="submission" date="2013-11" db="EMBL/GenBank/DDBJ databases">
        <title>Genome sequence of the fusiform rust pathogen reveals effectors for host alternation and coevolution with pine.</title>
        <authorList>
            <consortium name="DOE Joint Genome Institute"/>
            <person name="Smith K."/>
            <person name="Pendleton A."/>
            <person name="Kubisiak T."/>
            <person name="Anderson C."/>
            <person name="Salamov A."/>
            <person name="Aerts A."/>
            <person name="Riley R."/>
            <person name="Clum A."/>
            <person name="Lindquist E."/>
            <person name="Ence D."/>
            <person name="Campbell M."/>
            <person name="Kronenberg Z."/>
            <person name="Feau N."/>
            <person name="Dhillon B."/>
            <person name="Hamelin R."/>
            <person name="Burleigh J."/>
            <person name="Smith J."/>
            <person name="Yandell M."/>
            <person name="Nelson C."/>
            <person name="Grigoriev I."/>
            <person name="Davis J."/>
        </authorList>
    </citation>
    <scope>NUCLEOTIDE SEQUENCE</scope>
    <source>
        <strain evidence="2">G11</strain>
    </source>
</reference>
<feature type="compositionally biased region" description="Low complexity" evidence="1">
    <location>
        <begin position="1"/>
        <end position="14"/>
    </location>
</feature>
<keyword evidence="3" id="KW-1185">Reference proteome</keyword>